<evidence type="ECO:0000313" key="2">
    <source>
        <dbReference type="EMBL" id="ECT7283807.1"/>
    </source>
</evidence>
<evidence type="ECO:0000259" key="1">
    <source>
        <dbReference type="Pfam" id="PF10543"/>
    </source>
</evidence>
<feature type="domain" description="KilA-N DNA-binding" evidence="1">
    <location>
        <begin position="12"/>
        <end position="98"/>
    </location>
</feature>
<dbReference type="Pfam" id="PF09669">
    <property type="entry name" value="Phage_pRha"/>
    <property type="match status" value="1"/>
</dbReference>
<dbReference type="EMBL" id="AAKNPZ010000037">
    <property type="protein sequence ID" value="ECT7283807.1"/>
    <property type="molecule type" value="Genomic_DNA"/>
</dbReference>
<name>A0A602MUN8_SALET</name>
<reference evidence="2" key="1">
    <citation type="submission" date="2018-07" db="EMBL/GenBank/DDBJ databases">
        <authorList>
            <consortium name="NARMS: The National Antimicrobial Resistance Monitoring System"/>
        </authorList>
    </citation>
    <scope>NUCLEOTIDE SEQUENCE</scope>
    <source>
        <strain evidence="2">CVM N42501</strain>
    </source>
</reference>
<gene>
    <name evidence="2" type="ORF">A9W71_23480</name>
</gene>
<protein>
    <recommendedName>
        <fullName evidence="1">KilA-N DNA-binding domain-containing protein</fullName>
    </recommendedName>
</protein>
<organism evidence="2">
    <name type="scientific">Salmonella enterica subsp. enterica serovar Gaminara</name>
    <dbReference type="NCBI Taxonomy" id="913070"/>
    <lineage>
        <taxon>Bacteria</taxon>
        <taxon>Pseudomonadati</taxon>
        <taxon>Pseudomonadota</taxon>
        <taxon>Gammaproteobacteria</taxon>
        <taxon>Enterobacterales</taxon>
        <taxon>Enterobacteriaceae</taxon>
        <taxon>Salmonella</taxon>
    </lineage>
</organism>
<dbReference type="AlphaFoldDB" id="A0A602MUN8"/>
<dbReference type="Pfam" id="PF10543">
    <property type="entry name" value="ORF6N"/>
    <property type="match status" value="1"/>
</dbReference>
<sequence>MNTLPTIDDLQPILHHGSPVITTELLASLYGAKPKLIRQNYQRNSTRFTEGKHYFKLVGAALKDFKNQTSLRGLVNISPTTSQLLFWTERGAARHAKMLETDQAWEVFERLEDSYFSQRPQPAANAIPKNYREVVDTLNATPEFYIRVQNGKPITTSVDVADAFNITHDTVVMVIDALHLPRAAAAQHFLKEKRRVEDTKRTDVEMTFYRMTKDGFVFFMGAINGPGTTEIKLAYIEAFNTIDNMLQIQHERQLVNKLSEQSAIAARSSKEHQHLLTQPDYRHEVLREFDRVAGKETQPFNLDGLTREKVVSGLMLDLLRNSQAIVSFSDNLTPNIKILPTNGIVVNPSDRESVLTLANAGLLSTEILQALIVASVEKLAAR</sequence>
<proteinExistence type="predicted"/>
<comment type="caution">
    <text evidence="2">The sequence shown here is derived from an EMBL/GenBank/DDBJ whole genome shotgun (WGS) entry which is preliminary data.</text>
</comment>
<dbReference type="InterPro" id="IPR014054">
    <property type="entry name" value="Phage_regulatory_Rha"/>
</dbReference>
<accession>A0A602MUN8</accession>
<dbReference type="InterPro" id="IPR018873">
    <property type="entry name" value="KilA-N_DNA-bd_domain"/>
</dbReference>